<proteinExistence type="inferred from homology"/>
<name>A0AAW6BQR9_9GAMM</name>
<feature type="domain" description="AMP-dependent synthetase/ligase" evidence="3">
    <location>
        <begin position="113"/>
        <end position="308"/>
    </location>
</feature>
<organism evidence="4 5">
    <name type="scientific">Photorhabdus bodei</name>
    <dbReference type="NCBI Taxonomy" id="2029681"/>
    <lineage>
        <taxon>Bacteria</taxon>
        <taxon>Pseudomonadati</taxon>
        <taxon>Pseudomonadota</taxon>
        <taxon>Gammaproteobacteria</taxon>
        <taxon>Enterobacterales</taxon>
        <taxon>Morganellaceae</taxon>
        <taxon>Photorhabdus</taxon>
    </lineage>
</organism>
<comment type="similarity">
    <text evidence="1">Belongs to the ATP-dependent AMP-binding enzyme family.</text>
</comment>
<dbReference type="PANTHER" id="PTHR43201:SF5">
    <property type="entry name" value="MEDIUM-CHAIN ACYL-COA LIGASE ACSF2, MITOCHONDRIAL"/>
    <property type="match status" value="1"/>
</dbReference>
<reference evidence="4" key="1">
    <citation type="submission" date="2023-01" db="EMBL/GenBank/DDBJ databases">
        <title>Genome sequencing of Photorhabdus bodei 09-20.</title>
        <authorList>
            <person name="Kalindamar S."/>
            <person name="Kumru S."/>
        </authorList>
    </citation>
    <scope>NUCLEOTIDE SEQUENCE</scope>
    <source>
        <strain evidence="4">09-20</strain>
    </source>
</reference>
<keyword evidence="2" id="KW-0436">Ligase</keyword>
<dbReference type="InterPro" id="IPR042099">
    <property type="entry name" value="ANL_N_sf"/>
</dbReference>
<evidence type="ECO:0000259" key="3">
    <source>
        <dbReference type="Pfam" id="PF00501"/>
    </source>
</evidence>
<dbReference type="Proteomes" id="UP001212996">
    <property type="component" value="Unassembled WGS sequence"/>
</dbReference>
<dbReference type="GO" id="GO:0006631">
    <property type="term" value="P:fatty acid metabolic process"/>
    <property type="evidence" value="ECO:0007669"/>
    <property type="project" value="TreeGrafter"/>
</dbReference>
<sequence length="435" mass="47584">MKIVTDDGTELNKYNLNEKGKALALSILTDSKISALCCWSTEKVDYIICYEAARLMDIPFIPLSTSVGFNQVALLINTLPFSVAVYKEKEIIQFKNNKSLDISDWLSVAKLCFFTSGSSGEKKLVFLSDENISSAVAGIQERLKYSESDRVINFLPMAFDYGFYQYLLVKNSGATLFLIDQGLSIATVSLIDTVNASILPLVPSMVTAIISLSGKKFNGKSIKKITSTGEAISNGLINQIKSILGNAEFYAMYGLTECKRVSILLPDDEPDNKDSVGRAISCSKIFIKNPDALGVGEILVSGKNVALGTISLNPSKIITRQDFNGKLATGDLGYLDSNGFLYVLGRIDSQIKILGLRTSTIEIENEALSISGVITCKVSADKVGCYLQCITEKNITVKYIRQSLMMKLGEIATKLVITVSDNLEMTSNYKLKRID</sequence>
<dbReference type="GO" id="GO:0031956">
    <property type="term" value="F:medium-chain fatty acid-CoA ligase activity"/>
    <property type="evidence" value="ECO:0007669"/>
    <property type="project" value="TreeGrafter"/>
</dbReference>
<protein>
    <submittedName>
        <fullName evidence="4">AMP-binding protein</fullName>
    </submittedName>
</protein>
<gene>
    <name evidence="4" type="ORF">PH362_24405</name>
</gene>
<evidence type="ECO:0000256" key="2">
    <source>
        <dbReference type="ARBA" id="ARBA00022598"/>
    </source>
</evidence>
<dbReference type="AlphaFoldDB" id="A0AAW6BQR9"/>
<comment type="caution">
    <text evidence="4">The sequence shown here is derived from an EMBL/GenBank/DDBJ whole genome shotgun (WGS) entry which is preliminary data.</text>
</comment>
<dbReference type="RefSeq" id="WP_262978585.1">
    <property type="nucleotide sequence ID" value="NZ_JAQMFO010000067.1"/>
</dbReference>
<dbReference type="Gene3D" id="3.40.50.12780">
    <property type="entry name" value="N-terminal domain of ligase-like"/>
    <property type="match status" value="1"/>
</dbReference>
<dbReference type="Pfam" id="PF00501">
    <property type="entry name" value="AMP-binding"/>
    <property type="match status" value="1"/>
</dbReference>
<dbReference type="SUPFAM" id="SSF56801">
    <property type="entry name" value="Acetyl-CoA synthetase-like"/>
    <property type="match status" value="1"/>
</dbReference>
<dbReference type="InterPro" id="IPR000873">
    <property type="entry name" value="AMP-dep_synth/lig_dom"/>
</dbReference>
<dbReference type="EMBL" id="JAQMFO010000067">
    <property type="protein sequence ID" value="MDB6374946.1"/>
    <property type="molecule type" value="Genomic_DNA"/>
</dbReference>
<dbReference type="PANTHER" id="PTHR43201">
    <property type="entry name" value="ACYL-COA SYNTHETASE"/>
    <property type="match status" value="1"/>
</dbReference>
<evidence type="ECO:0000256" key="1">
    <source>
        <dbReference type="ARBA" id="ARBA00006432"/>
    </source>
</evidence>
<evidence type="ECO:0000313" key="4">
    <source>
        <dbReference type="EMBL" id="MDB6374946.1"/>
    </source>
</evidence>
<evidence type="ECO:0000313" key="5">
    <source>
        <dbReference type="Proteomes" id="UP001212996"/>
    </source>
</evidence>
<accession>A0AAW6BQR9</accession>